<evidence type="ECO:0000313" key="2">
    <source>
        <dbReference type="Ensembl" id="ENSCCNP00000013052.1"/>
    </source>
</evidence>
<sequence length="138" mass="16373">LCFLFCFYPWGVAEFENGEHCDFTVLRNMWSEHMQDLKDVTNNVHYENYRSRKLAAVTYNGVDNNKNKGELTTALWHKWKKKEGTLSTFLHFFLLLNRYLQFNAREHFTVVQSCFGGLFTGYSKIKGLWKVFIEDKLP</sequence>
<name>A0A8C0WKJ4_CASCN</name>
<dbReference type="Gene3D" id="3.40.50.300">
    <property type="entry name" value="P-loop containing nucleotide triphosphate hydrolases"/>
    <property type="match status" value="1"/>
</dbReference>
<organism evidence="2">
    <name type="scientific">Castor canadensis</name>
    <name type="common">American beaver</name>
    <dbReference type="NCBI Taxonomy" id="51338"/>
    <lineage>
        <taxon>Eukaryota</taxon>
        <taxon>Metazoa</taxon>
        <taxon>Chordata</taxon>
        <taxon>Craniata</taxon>
        <taxon>Vertebrata</taxon>
        <taxon>Euteleostomi</taxon>
        <taxon>Mammalia</taxon>
        <taxon>Eutheria</taxon>
        <taxon>Euarchontoglires</taxon>
        <taxon>Glires</taxon>
        <taxon>Rodentia</taxon>
        <taxon>Castorimorpha</taxon>
        <taxon>Castoridae</taxon>
        <taxon>Castor</taxon>
    </lineage>
</organism>
<accession>A0A8C0WKJ4</accession>
<dbReference type="AlphaFoldDB" id="A0A8C0WKJ4"/>
<dbReference type="PANTHER" id="PTHR18884">
    <property type="entry name" value="SEPTIN"/>
    <property type="match status" value="1"/>
</dbReference>
<dbReference type="PROSITE" id="PS51719">
    <property type="entry name" value="G_SEPTIN"/>
    <property type="match status" value="1"/>
</dbReference>
<evidence type="ECO:0000259" key="1">
    <source>
        <dbReference type="PROSITE" id="PS51719"/>
    </source>
</evidence>
<dbReference type="InterPro" id="IPR027417">
    <property type="entry name" value="P-loop_NTPase"/>
</dbReference>
<dbReference type="GO" id="GO:0005525">
    <property type="term" value="F:GTP binding"/>
    <property type="evidence" value="ECO:0007669"/>
    <property type="project" value="InterPro"/>
</dbReference>
<proteinExistence type="predicted"/>
<protein>
    <recommendedName>
        <fullName evidence="1">Septin-type G domain-containing protein</fullName>
    </recommendedName>
</protein>
<dbReference type="Ensembl" id="ENSCCNT00000017142.1">
    <property type="protein sequence ID" value="ENSCCNP00000013052.1"/>
    <property type="gene ID" value="ENSCCNG00000013553.1"/>
</dbReference>
<reference evidence="2" key="1">
    <citation type="submission" date="2023-09" db="UniProtKB">
        <authorList>
            <consortium name="Ensembl"/>
        </authorList>
    </citation>
    <scope>IDENTIFICATION</scope>
</reference>
<feature type="domain" description="Septin-type G" evidence="1">
    <location>
        <begin position="1"/>
        <end position="56"/>
    </location>
</feature>
<dbReference type="InterPro" id="IPR030379">
    <property type="entry name" value="G_SEPTIN_dom"/>
</dbReference>
<dbReference type="Pfam" id="PF00735">
    <property type="entry name" value="Septin"/>
    <property type="match status" value="1"/>
</dbReference>